<keyword evidence="2" id="KW-1185">Reference proteome</keyword>
<dbReference type="Proteomes" id="UP000198407">
    <property type="component" value="Unassembled WGS sequence"/>
</dbReference>
<dbReference type="PANTHER" id="PTHR14136">
    <property type="entry name" value="BTB_POZ DOMAIN-CONTAINING PROTEIN KCTD9"/>
    <property type="match status" value="1"/>
</dbReference>
<accession>A0A239DHQ4</accession>
<name>A0A239DHQ4_9PSED</name>
<dbReference type="Pfam" id="PF00805">
    <property type="entry name" value="Pentapeptide"/>
    <property type="match status" value="3"/>
</dbReference>
<dbReference type="STRING" id="1215104.GCA_000730585_03063"/>
<dbReference type="Gene3D" id="2.160.20.80">
    <property type="entry name" value="E3 ubiquitin-protein ligase SopA"/>
    <property type="match status" value="2"/>
</dbReference>
<dbReference type="AlphaFoldDB" id="A0A239DHQ4"/>
<evidence type="ECO:0000313" key="2">
    <source>
        <dbReference type="Proteomes" id="UP000198407"/>
    </source>
</evidence>
<dbReference type="InterPro" id="IPR051082">
    <property type="entry name" value="Pentapeptide-BTB/POZ_domain"/>
</dbReference>
<dbReference type="InterPro" id="IPR001646">
    <property type="entry name" value="5peptide_repeat"/>
</dbReference>
<dbReference type="PANTHER" id="PTHR14136:SF17">
    <property type="entry name" value="BTB_POZ DOMAIN-CONTAINING PROTEIN KCTD9"/>
    <property type="match status" value="1"/>
</dbReference>
<dbReference type="RefSeq" id="WP_042124515.1">
    <property type="nucleotide sequence ID" value="NZ_FZOL01000006.1"/>
</dbReference>
<sequence>MSALAPGVFLGKFSFTSPTQGRKAGLAVLERQHSEHERRSFPAMLAEAEAALVSVYQSPDGSARLQIDQRWIGIDPTTGNLTLNNALAAAATLRLTGERPGQAWEVLVEGNWLPVVFCPQASQALLTIDRESAAESRFEPTLVTPSLAMLTASKQGRGVDLTHVVLDGASVAAVDFTGARFTGASLRGADFSACTLTAADFRGARLDGVSFDDAVLDGADLRDVFALKASLKRCSLKHIRGGNANFTAANFSDADLHQAQLDAKVRLFSLPLSHADNMGSGQADETLLAAFLDSGIALPPGLVMRTLVPGRRWQLGERNEGYLLLGTATAIDVFQIDPNVRPAVLYKAICTNARASGAHLGGVDLRAVQWCGEQATLDHADLDEAALSNSLLVSLDLSGAFLSGADLSGSVLVDARIAGCALQADGGARAFSLEGAQIQGVDFSGSTLVDARLINASVSLEQGVPLFTLPPSVWDDLGPAGLAVMAPRFAMAGYPLGAAPGLELGRFWSVDDRDVAKPGDSRVYTVREIDGQLQVFDGEGDTDALFVLPWSVSSSLEREHPDVLLIAEFQAFGYGLSATASIRASEDPQVRPSTSAGIVGPFGYSRFRLARRGHWVQVFGMGPLLMRDWPMYPSGVAFNATGQLAEAMSEHSIGPAGYLKEAVSAGILDCEAFFTAMPRLS</sequence>
<gene>
    <name evidence="1" type="ORF">SAMN05444352_10663</name>
</gene>
<organism evidence="1 2">
    <name type="scientific">Pseudomonas japonica</name>
    <dbReference type="NCBI Taxonomy" id="256466"/>
    <lineage>
        <taxon>Bacteria</taxon>
        <taxon>Pseudomonadati</taxon>
        <taxon>Pseudomonadota</taxon>
        <taxon>Gammaproteobacteria</taxon>
        <taxon>Pseudomonadales</taxon>
        <taxon>Pseudomonadaceae</taxon>
        <taxon>Pseudomonas</taxon>
    </lineage>
</organism>
<evidence type="ECO:0000313" key="1">
    <source>
        <dbReference type="EMBL" id="SNS31263.1"/>
    </source>
</evidence>
<reference evidence="2" key="1">
    <citation type="submission" date="2017-06" db="EMBL/GenBank/DDBJ databases">
        <authorList>
            <person name="Varghese N."/>
            <person name="Submissions S."/>
        </authorList>
    </citation>
    <scope>NUCLEOTIDE SEQUENCE [LARGE SCALE GENOMIC DNA]</scope>
    <source>
        <strain evidence="2">DSM 22348</strain>
    </source>
</reference>
<dbReference type="SUPFAM" id="SSF141571">
    <property type="entry name" value="Pentapeptide repeat-like"/>
    <property type="match status" value="2"/>
</dbReference>
<protein>
    <submittedName>
        <fullName evidence="1">Uncharacterized protein YjbI, contains pentapeptide repeats</fullName>
    </submittedName>
</protein>
<dbReference type="EMBL" id="FZOL01000006">
    <property type="protein sequence ID" value="SNS31263.1"/>
    <property type="molecule type" value="Genomic_DNA"/>
</dbReference>
<proteinExistence type="predicted"/>